<sequence length="448" mass="49189">MIRWAVIHPLNVAHHRNKFQKRAVADYGEGCLWIANKRTTMSQTPFTIQRAAVIGAGTMGRGIVMCLANAGVPVQWVDNNPQMLEQALATVAETYAHNVAQGRIDQAEADARIARVTAAADYAAVRDVDLVIEAVYENLELKQKIFRELDGLLKPEAILASNTSALDIDAIAAATRRPQQVLGLHFFSPAHIMKLLEIVRGAQTSPAVLEAALALGKRMGKVSVVSGNCHGFIGNRMLHPYVLEARKMLLEGAYPHQVDAVLQGFGFAMGPFRMYDVVGIDLEWRARQLAGEGQDAPEVQVDNRLCELGRFGQKSGNGYYHYEPGSRQAEHDVEVDALVLQVSEELGFQRREISPEEILERCLLALVNEGAKILQEGIAESAHDIDLVYLNGYGFPADKGGPMAWADQQGLADIHQRLLALETRQGDQWNPARLIGELAAEGKGFSDR</sequence>
<evidence type="ECO:0000256" key="4">
    <source>
        <dbReference type="ARBA" id="ARBA00023239"/>
    </source>
</evidence>
<dbReference type="SUPFAM" id="SSF51735">
    <property type="entry name" value="NAD(P)-binding Rossmann-fold domains"/>
    <property type="match status" value="1"/>
</dbReference>
<feature type="domain" description="3-hydroxyacyl-CoA dehydrogenase NAD binding" evidence="7">
    <location>
        <begin position="51"/>
        <end position="228"/>
    </location>
</feature>
<dbReference type="FunFam" id="3.40.50.720:FF:000009">
    <property type="entry name" value="Fatty oxidation complex, alpha subunit"/>
    <property type="match status" value="1"/>
</dbReference>
<proteinExistence type="predicted"/>
<keyword evidence="4" id="KW-0456">Lyase</keyword>
<keyword evidence="1" id="KW-0560">Oxidoreductase</keyword>
<dbReference type="InterPro" id="IPR006180">
    <property type="entry name" value="3-OHacyl-CoA_DH_CS"/>
</dbReference>
<dbReference type="Pfam" id="PF02737">
    <property type="entry name" value="3HCDH_N"/>
    <property type="match status" value="1"/>
</dbReference>
<dbReference type="Gene3D" id="3.40.50.720">
    <property type="entry name" value="NAD(P)-binding Rossmann-like Domain"/>
    <property type="match status" value="1"/>
</dbReference>
<dbReference type="GO" id="GO:0016829">
    <property type="term" value="F:lyase activity"/>
    <property type="evidence" value="ECO:0007669"/>
    <property type="project" value="UniProtKB-KW"/>
</dbReference>
<dbReference type="PANTHER" id="PTHR23309">
    <property type="entry name" value="3-HYDROXYACYL-COA DEHYROGENASE"/>
    <property type="match status" value="1"/>
</dbReference>
<evidence type="ECO:0000256" key="3">
    <source>
        <dbReference type="ARBA" id="ARBA00023235"/>
    </source>
</evidence>
<evidence type="ECO:0000256" key="1">
    <source>
        <dbReference type="ARBA" id="ARBA00023002"/>
    </source>
</evidence>
<dbReference type="GO" id="GO:0070403">
    <property type="term" value="F:NAD+ binding"/>
    <property type="evidence" value="ECO:0007669"/>
    <property type="project" value="InterPro"/>
</dbReference>
<keyword evidence="5" id="KW-0511">Multifunctional enzyme</keyword>
<dbReference type="AlphaFoldDB" id="A0A1H4S232"/>
<dbReference type="InterPro" id="IPR036291">
    <property type="entry name" value="NAD(P)-bd_dom_sf"/>
</dbReference>
<dbReference type="GO" id="GO:0006631">
    <property type="term" value="P:fatty acid metabolic process"/>
    <property type="evidence" value="ECO:0007669"/>
    <property type="project" value="InterPro"/>
</dbReference>
<accession>A0A1H4S232</accession>
<dbReference type="GO" id="GO:0016853">
    <property type="term" value="F:isomerase activity"/>
    <property type="evidence" value="ECO:0007669"/>
    <property type="project" value="UniProtKB-KW"/>
</dbReference>
<evidence type="ECO:0000313" key="8">
    <source>
        <dbReference type="EMBL" id="SEC38179.1"/>
    </source>
</evidence>
<dbReference type="Pfam" id="PF00725">
    <property type="entry name" value="3HCDH"/>
    <property type="match status" value="2"/>
</dbReference>
<evidence type="ECO:0000259" key="7">
    <source>
        <dbReference type="Pfam" id="PF02737"/>
    </source>
</evidence>
<dbReference type="InterPro" id="IPR006108">
    <property type="entry name" value="3HC_DH_C"/>
</dbReference>
<evidence type="ECO:0000313" key="9">
    <source>
        <dbReference type="Proteomes" id="UP000183114"/>
    </source>
</evidence>
<dbReference type="SUPFAM" id="SSF48179">
    <property type="entry name" value="6-phosphogluconate dehydrogenase C-terminal domain-like"/>
    <property type="match status" value="2"/>
</dbReference>
<organism evidence="8 9">
    <name type="scientific">Pseudomonas frederiksbergensis</name>
    <dbReference type="NCBI Taxonomy" id="104087"/>
    <lineage>
        <taxon>Bacteria</taxon>
        <taxon>Pseudomonadati</taxon>
        <taxon>Pseudomonadota</taxon>
        <taxon>Gammaproteobacteria</taxon>
        <taxon>Pseudomonadales</taxon>
        <taxon>Pseudomonadaceae</taxon>
        <taxon>Pseudomonas</taxon>
    </lineage>
</organism>
<reference evidence="8 9" key="1">
    <citation type="submission" date="2016-10" db="EMBL/GenBank/DDBJ databases">
        <authorList>
            <person name="de Groot N.N."/>
        </authorList>
    </citation>
    <scope>NUCLEOTIDE SEQUENCE [LARGE SCALE GENOMIC DNA]</scope>
    <source>
        <strain evidence="8 9">BS3655</strain>
    </source>
</reference>
<evidence type="ECO:0000256" key="2">
    <source>
        <dbReference type="ARBA" id="ARBA00023027"/>
    </source>
</evidence>
<feature type="domain" description="3-hydroxyacyl-CoA dehydrogenase C-terminal" evidence="6">
    <location>
        <begin position="358"/>
        <end position="442"/>
    </location>
</feature>
<dbReference type="PANTHER" id="PTHR23309:SF51">
    <property type="entry name" value="3-HYDROXYACYL-COA DEHYDROGENASE-RELATED"/>
    <property type="match status" value="1"/>
</dbReference>
<dbReference type="FunFam" id="1.10.1040.50:FF:000006">
    <property type="entry name" value="Peroxisomal bifunctional enzyme"/>
    <property type="match status" value="1"/>
</dbReference>
<evidence type="ECO:0000259" key="6">
    <source>
        <dbReference type="Pfam" id="PF00725"/>
    </source>
</evidence>
<dbReference type="Proteomes" id="UP000183114">
    <property type="component" value="Unassembled WGS sequence"/>
</dbReference>
<dbReference type="Gene3D" id="1.10.1040.50">
    <property type="match status" value="1"/>
</dbReference>
<keyword evidence="3" id="KW-0413">Isomerase</keyword>
<evidence type="ECO:0000256" key="5">
    <source>
        <dbReference type="ARBA" id="ARBA00023268"/>
    </source>
</evidence>
<keyword evidence="2" id="KW-0520">NAD</keyword>
<gene>
    <name evidence="8" type="ORF">SAMN04490185_1319</name>
</gene>
<feature type="domain" description="3-hydroxyacyl-CoA dehydrogenase C-terminal" evidence="6">
    <location>
        <begin position="231"/>
        <end position="322"/>
    </location>
</feature>
<dbReference type="PROSITE" id="PS00067">
    <property type="entry name" value="3HCDH"/>
    <property type="match status" value="1"/>
</dbReference>
<dbReference type="InterPro" id="IPR006176">
    <property type="entry name" value="3-OHacyl-CoA_DH_NAD-bd"/>
</dbReference>
<dbReference type="GO" id="GO:0016616">
    <property type="term" value="F:oxidoreductase activity, acting on the CH-OH group of donors, NAD or NADP as acceptor"/>
    <property type="evidence" value="ECO:0007669"/>
    <property type="project" value="InterPro"/>
</dbReference>
<dbReference type="EMBL" id="FNTF01000002">
    <property type="protein sequence ID" value="SEC38179.1"/>
    <property type="molecule type" value="Genomic_DNA"/>
</dbReference>
<name>A0A1H4S232_9PSED</name>
<protein>
    <submittedName>
        <fullName evidence="8">3-hydroxyacyl-CoA dehydrogenase</fullName>
    </submittedName>
</protein>
<dbReference type="InterPro" id="IPR008927">
    <property type="entry name" value="6-PGluconate_DH-like_C_sf"/>
</dbReference>